<sequence length="88" mass="8904">MVVMVVVMAVVPTYGNPAGPTSLRLAPGVLLRVPLSLSVPVPVPVPVAVAVAVAVPVAPPLPMLVSMARHGHHHGSRTGLQPLSKSGP</sequence>
<dbReference type="AlphaFoldDB" id="A0A388T020"/>
<gene>
    <name evidence="2" type="ORF">SSP531S_37140</name>
</gene>
<reference evidence="2 3" key="1">
    <citation type="submission" date="2018-07" db="EMBL/GenBank/DDBJ databases">
        <title>Whole Genome Shotgun Sequence of Streptomyces spongiicola strain 531S.</title>
        <authorList>
            <person name="Dohra H."/>
            <person name="Kodani S."/>
        </authorList>
    </citation>
    <scope>NUCLEOTIDE SEQUENCE [LARGE SCALE GENOMIC DNA]</scope>
    <source>
        <strain evidence="2 3">531S</strain>
    </source>
</reference>
<feature type="region of interest" description="Disordered" evidence="1">
    <location>
        <begin position="68"/>
        <end position="88"/>
    </location>
</feature>
<accession>A0A388T020</accession>
<feature type="compositionally biased region" description="Polar residues" evidence="1">
    <location>
        <begin position="78"/>
        <end position="88"/>
    </location>
</feature>
<dbReference type="Proteomes" id="UP000265354">
    <property type="component" value="Unassembled WGS sequence"/>
</dbReference>
<organism evidence="2 3">
    <name type="scientific">Streptomyces spongiicola</name>
    <dbReference type="NCBI Taxonomy" id="1690221"/>
    <lineage>
        <taxon>Bacteria</taxon>
        <taxon>Bacillati</taxon>
        <taxon>Actinomycetota</taxon>
        <taxon>Actinomycetes</taxon>
        <taxon>Kitasatosporales</taxon>
        <taxon>Streptomycetaceae</taxon>
        <taxon>Streptomyces</taxon>
    </lineage>
</organism>
<comment type="caution">
    <text evidence="2">The sequence shown here is derived from an EMBL/GenBank/DDBJ whole genome shotgun (WGS) entry which is preliminary data.</text>
</comment>
<name>A0A388T020_9ACTN</name>
<evidence type="ECO:0000256" key="1">
    <source>
        <dbReference type="SAM" id="MobiDB-lite"/>
    </source>
</evidence>
<protein>
    <submittedName>
        <fullName evidence="2">Uncharacterized protein</fullName>
    </submittedName>
</protein>
<evidence type="ECO:0000313" key="3">
    <source>
        <dbReference type="Proteomes" id="UP000265354"/>
    </source>
</evidence>
<evidence type="ECO:0000313" key="2">
    <source>
        <dbReference type="EMBL" id="GBQ02257.1"/>
    </source>
</evidence>
<dbReference type="EMBL" id="BGZL01000010">
    <property type="protein sequence ID" value="GBQ02257.1"/>
    <property type="molecule type" value="Genomic_DNA"/>
</dbReference>
<proteinExistence type="predicted"/>